<keyword evidence="1" id="KW-0472">Membrane</keyword>
<feature type="transmembrane region" description="Helical" evidence="1">
    <location>
        <begin position="250"/>
        <end position="269"/>
    </location>
</feature>
<dbReference type="EMBL" id="DSVI01000007">
    <property type="protein sequence ID" value="HGT47631.1"/>
    <property type="molecule type" value="Genomic_DNA"/>
</dbReference>
<dbReference type="AlphaFoldDB" id="A0A832DMM2"/>
<evidence type="ECO:0008006" key="3">
    <source>
        <dbReference type="Google" id="ProtNLM"/>
    </source>
</evidence>
<organism evidence="2">
    <name type="scientific">Ignavibacterium album</name>
    <dbReference type="NCBI Taxonomy" id="591197"/>
    <lineage>
        <taxon>Bacteria</taxon>
        <taxon>Pseudomonadati</taxon>
        <taxon>Ignavibacteriota</taxon>
        <taxon>Ignavibacteria</taxon>
        <taxon>Ignavibacteriales</taxon>
        <taxon>Ignavibacteriaceae</taxon>
        <taxon>Ignavibacterium</taxon>
    </lineage>
</organism>
<proteinExistence type="predicted"/>
<reference evidence="2" key="1">
    <citation type="journal article" date="2020" name="mSystems">
        <title>Genome- and Community-Level Interaction Insights into Carbon Utilization and Element Cycling Functions of Hydrothermarchaeota in Hydrothermal Sediment.</title>
        <authorList>
            <person name="Zhou Z."/>
            <person name="Liu Y."/>
            <person name="Xu W."/>
            <person name="Pan J."/>
            <person name="Luo Z.H."/>
            <person name="Li M."/>
        </authorList>
    </citation>
    <scope>NUCLEOTIDE SEQUENCE [LARGE SCALE GENOMIC DNA]</scope>
    <source>
        <strain evidence="2">SpSt-500</strain>
    </source>
</reference>
<name>A0A832DMM2_9BACT</name>
<evidence type="ECO:0000313" key="2">
    <source>
        <dbReference type="EMBL" id="HGT47631.1"/>
    </source>
</evidence>
<evidence type="ECO:0000256" key="1">
    <source>
        <dbReference type="SAM" id="Phobius"/>
    </source>
</evidence>
<feature type="transmembrane region" description="Helical" evidence="1">
    <location>
        <begin position="12"/>
        <end position="31"/>
    </location>
</feature>
<protein>
    <recommendedName>
        <fullName evidence="3">Transglutaminase-like domain-containing protein</fullName>
    </recommendedName>
</protein>
<keyword evidence="1" id="KW-0812">Transmembrane</keyword>
<gene>
    <name evidence="2" type="ORF">ENS56_06325</name>
</gene>
<keyword evidence="1" id="KW-1133">Transmembrane helix</keyword>
<sequence length="277" mass="32426">MKITDKNKKVLLYLVYTFTAISFCLSVFFFVKMQEENSLLDEFINQTLAQKNLTNLEDTVLTISNAIYNQTNGWVNREEMDWYSRWEATGFFKMSTGVGLKYKCFGVSGHPGDGPCGTMTKIFLRAMWDLGIPARKLQLMEVIPGKGGHTMAEFFNGKKWCVISPSDSSFVWRNINGEIASVKEIQSDTSIFNQVYYKWRKNWQYGFKETWNINWEKIPSPIRSTIRFFIGEEAYRNAETPRLYEEPRKLLFLTFAFIFILSLLILYLIHYRTKTKP</sequence>
<comment type="caution">
    <text evidence="2">The sequence shown here is derived from an EMBL/GenBank/DDBJ whole genome shotgun (WGS) entry which is preliminary data.</text>
</comment>
<accession>A0A832DMM2</accession>